<comment type="cofactor">
    <cofactor evidence="10">
        <name>Mg(2+)</name>
        <dbReference type="ChEBI" id="CHEBI:18420"/>
    </cofactor>
</comment>
<dbReference type="Gene3D" id="3.90.105.10">
    <property type="entry name" value="Molybdopterin biosynthesis moea protein, domain 2"/>
    <property type="match status" value="1"/>
</dbReference>
<comment type="function">
    <text evidence="2">May be involved in the biosynthesis of molybdopterin.</text>
</comment>
<evidence type="ECO:0000256" key="5">
    <source>
        <dbReference type="ARBA" id="ARBA00013269"/>
    </source>
</evidence>
<dbReference type="InterPro" id="IPR036688">
    <property type="entry name" value="MoeA_C_domain_IV_sf"/>
</dbReference>
<dbReference type="NCBIfam" id="TIGR00177">
    <property type="entry name" value="molyb_syn"/>
    <property type="match status" value="1"/>
</dbReference>
<reference evidence="12" key="1">
    <citation type="submission" date="2020-10" db="EMBL/GenBank/DDBJ databases">
        <authorList>
            <person name="Gilroy R."/>
        </authorList>
    </citation>
    <scope>NUCLEOTIDE SEQUENCE</scope>
    <source>
        <strain evidence="12">ChiGjej3B3-7149</strain>
    </source>
</reference>
<dbReference type="SUPFAM" id="SSF53218">
    <property type="entry name" value="Molybdenum cofactor biosynthesis proteins"/>
    <property type="match status" value="1"/>
</dbReference>
<proteinExistence type="inferred from homology"/>
<reference evidence="12" key="2">
    <citation type="journal article" date="2021" name="PeerJ">
        <title>Extensive microbial diversity within the chicken gut microbiome revealed by metagenomics and culture.</title>
        <authorList>
            <person name="Gilroy R."/>
            <person name="Ravi A."/>
            <person name="Getino M."/>
            <person name="Pursley I."/>
            <person name="Horton D.L."/>
            <person name="Alikhan N.F."/>
            <person name="Baker D."/>
            <person name="Gharbi K."/>
            <person name="Hall N."/>
            <person name="Watson M."/>
            <person name="Adriaenssens E.M."/>
            <person name="Foster-Nyarko E."/>
            <person name="Jarju S."/>
            <person name="Secka A."/>
            <person name="Antonio M."/>
            <person name="Oren A."/>
            <person name="Chaudhuri R.R."/>
            <person name="La Ragione R."/>
            <person name="Hildebrand F."/>
            <person name="Pallen M.J."/>
        </authorList>
    </citation>
    <scope>NUCLEOTIDE SEQUENCE</scope>
    <source>
        <strain evidence="12">ChiGjej3B3-7149</strain>
    </source>
</reference>
<comment type="function">
    <text evidence="1 10">Catalyzes the insertion of molybdate into adenylated molybdopterin with the concomitant release of AMP.</text>
</comment>
<evidence type="ECO:0000313" key="12">
    <source>
        <dbReference type="EMBL" id="HIR55308.1"/>
    </source>
</evidence>
<evidence type="ECO:0000313" key="13">
    <source>
        <dbReference type="Proteomes" id="UP000824238"/>
    </source>
</evidence>
<dbReference type="SUPFAM" id="SSF63867">
    <property type="entry name" value="MoeA C-terminal domain-like"/>
    <property type="match status" value="1"/>
</dbReference>
<dbReference type="InterPro" id="IPR008284">
    <property type="entry name" value="MoCF_biosynth_CS"/>
</dbReference>
<dbReference type="InterPro" id="IPR038987">
    <property type="entry name" value="MoeA-like"/>
</dbReference>
<evidence type="ECO:0000256" key="9">
    <source>
        <dbReference type="ARBA" id="ARBA00047317"/>
    </source>
</evidence>
<keyword evidence="10" id="KW-0479">Metal-binding</keyword>
<evidence type="ECO:0000256" key="8">
    <source>
        <dbReference type="ARBA" id="ARBA00023150"/>
    </source>
</evidence>
<dbReference type="InterPro" id="IPR001453">
    <property type="entry name" value="MoaB/Mog_dom"/>
</dbReference>
<dbReference type="SMART" id="SM00852">
    <property type="entry name" value="MoCF_biosynth"/>
    <property type="match status" value="1"/>
</dbReference>
<protein>
    <recommendedName>
        <fullName evidence="6 10">Molybdopterin molybdenumtransferase</fullName>
        <ecNumber evidence="5 10">2.10.1.1</ecNumber>
    </recommendedName>
</protein>
<evidence type="ECO:0000259" key="11">
    <source>
        <dbReference type="SMART" id="SM00852"/>
    </source>
</evidence>
<comment type="similarity">
    <text evidence="4 10">Belongs to the MoeA family.</text>
</comment>
<keyword evidence="10" id="KW-0808">Transferase</keyword>
<dbReference type="InterPro" id="IPR005111">
    <property type="entry name" value="MoeA_C_domain_IV"/>
</dbReference>
<organism evidence="12 13">
    <name type="scientific">Candidatus Scatomorpha intestinigallinarum</name>
    <dbReference type="NCBI Taxonomy" id="2840923"/>
    <lineage>
        <taxon>Bacteria</taxon>
        <taxon>Bacillati</taxon>
        <taxon>Bacillota</taxon>
        <taxon>Clostridia</taxon>
        <taxon>Eubacteriales</taxon>
        <taxon>Candidatus Scatomorpha</taxon>
    </lineage>
</organism>
<name>A0A9D1DLZ9_9FIRM</name>
<evidence type="ECO:0000256" key="6">
    <source>
        <dbReference type="ARBA" id="ARBA00021108"/>
    </source>
</evidence>
<dbReference type="InterPro" id="IPR036135">
    <property type="entry name" value="MoeA_linker/N_sf"/>
</dbReference>
<keyword evidence="10" id="KW-0460">Magnesium</keyword>
<dbReference type="GO" id="GO:0005829">
    <property type="term" value="C:cytosol"/>
    <property type="evidence" value="ECO:0007669"/>
    <property type="project" value="TreeGrafter"/>
</dbReference>
<dbReference type="GO" id="GO:0006777">
    <property type="term" value="P:Mo-molybdopterin cofactor biosynthetic process"/>
    <property type="evidence" value="ECO:0007669"/>
    <property type="project" value="UniProtKB-UniRule"/>
</dbReference>
<dbReference type="Gene3D" id="2.40.340.10">
    <property type="entry name" value="MoeA, C-terminal, domain IV"/>
    <property type="match status" value="1"/>
</dbReference>
<sequence>MLKTVTPGEALSILYSAFGARRTEAEACPLALARGRVLAEDVEAAEFVPGFDRSSVDGYALAAADTFGCGEASPALLRLAGRVEMGRAPDFALSPGECAEIPTGGRLPEGADAVVMLEHAEDYGSGLVGILKGAAPGAGVVFRGDDLKPGQAVLRAGRRLRPMDIGALAAMGAAEPRVRKKPRAAVLSTGDELVPPELTPGPGQVRDVNGPMLCALLEALGAEAAFLGIVRDEEAELERAVLAAAEGYDLVLVSGGSSAGERDAVARVIGKNGRLLFHGLAMRPGKPAMLGEVHSVPVLGLPGHPAAAYLTAKLLAGALLRSLLGQPAEPRPVPARLTEPLPANDGRELHCGVRLSREGGELYAEPVRTKSGLISALAASDGVLRVPRDCEGLPRGALVEVELEEF</sequence>
<dbReference type="Proteomes" id="UP000824238">
    <property type="component" value="Unassembled WGS sequence"/>
</dbReference>
<dbReference type="Pfam" id="PF00994">
    <property type="entry name" value="MoCF_biosynth"/>
    <property type="match status" value="1"/>
</dbReference>
<evidence type="ECO:0000256" key="4">
    <source>
        <dbReference type="ARBA" id="ARBA00010763"/>
    </source>
</evidence>
<dbReference type="Gene3D" id="2.170.190.11">
    <property type="entry name" value="Molybdopterin biosynthesis moea protein, domain 3"/>
    <property type="match status" value="1"/>
</dbReference>
<dbReference type="PROSITE" id="PS01079">
    <property type="entry name" value="MOCF_BIOSYNTHESIS_2"/>
    <property type="match status" value="1"/>
</dbReference>
<dbReference type="CDD" id="cd00887">
    <property type="entry name" value="MoeA"/>
    <property type="match status" value="1"/>
</dbReference>
<dbReference type="EC" id="2.10.1.1" evidence="5 10"/>
<dbReference type="Pfam" id="PF03453">
    <property type="entry name" value="MoeA_N"/>
    <property type="match status" value="1"/>
</dbReference>
<comment type="catalytic activity">
    <reaction evidence="9">
        <text>adenylyl-molybdopterin + molybdate = Mo-molybdopterin + AMP + H(+)</text>
        <dbReference type="Rhea" id="RHEA:35047"/>
        <dbReference type="ChEBI" id="CHEBI:15378"/>
        <dbReference type="ChEBI" id="CHEBI:36264"/>
        <dbReference type="ChEBI" id="CHEBI:62727"/>
        <dbReference type="ChEBI" id="CHEBI:71302"/>
        <dbReference type="ChEBI" id="CHEBI:456215"/>
        <dbReference type="EC" id="2.10.1.1"/>
    </reaction>
</comment>
<evidence type="ECO:0000256" key="10">
    <source>
        <dbReference type="RuleBase" id="RU365090"/>
    </source>
</evidence>
<accession>A0A9D1DLZ9</accession>
<comment type="pathway">
    <text evidence="3 10">Cofactor biosynthesis; molybdopterin biosynthesis.</text>
</comment>
<dbReference type="GO" id="GO:0046872">
    <property type="term" value="F:metal ion binding"/>
    <property type="evidence" value="ECO:0007669"/>
    <property type="project" value="UniProtKB-UniRule"/>
</dbReference>
<feature type="domain" description="MoaB/Mog" evidence="11">
    <location>
        <begin position="185"/>
        <end position="322"/>
    </location>
</feature>
<dbReference type="InterPro" id="IPR036425">
    <property type="entry name" value="MoaB/Mog-like_dom_sf"/>
</dbReference>
<keyword evidence="7 10" id="KW-0500">Molybdenum</keyword>
<evidence type="ECO:0000256" key="3">
    <source>
        <dbReference type="ARBA" id="ARBA00005046"/>
    </source>
</evidence>
<dbReference type="PANTHER" id="PTHR10192">
    <property type="entry name" value="MOLYBDOPTERIN BIOSYNTHESIS PROTEIN"/>
    <property type="match status" value="1"/>
</dbReference>
<comment type="caution">
    <text evidence="12">The sequence shown here is derived from an EMBL/GenBank/DDBJ whole genome shotgun (WGS) entry which is preliminary data.</text>
</comment>
<keyword evidence="8 10" id="KW-0501">Molybdenum cofactor biosynthesis</keyword>
<evidence type="ECO:0000256" key="1">
    <source>
        <dbReference type="ARBA" id="ARBA00002901"/>
    </source>
</evidence>
<evidence type="ECO:0000256" key="2">
    <source>
        <dbReference type="ARBA" id="ARBA00003487"/>
    </source>
</evidence>
<dbReference type="Gene3D" id="3.40.980.10">
    <property type="entry name" value="MoaB/Mog-like domain"/>
    <property type="match status" value="1"/>
</dbReference>
<gene>
    <name evidence="12" type="ORF">IAD36_06945</name>
</gene>
<dbReference type="GO" id="GO:0061599">
    <property type="term" value="F:molybdopterin molybdotransferase activity"/>
    <property type="evidence" value="ECO:0007669"/>
    <property type="project" value="UniProtKB-UniRule"/>
</dbReference>
<dbReference type="EMBL" id="DVHH01000165">
    <property type="protein sequence ID" value="HIR55308.1"/>
    <property type="molecule type" value="Genomic_DNA"/>
</dbReference>
<dbReference type="InterPro" id="IPR005110">
    <property type="entry name" value="MoeA_linker/N"/>
</dbReference>
<dbReference type="Pfam" id="PF03454">
    <property type="entry name" value="MoeA_C"/>
    <property type="match status" value="1"/>
</dbReference>
<dbReference type="NCBIfam" id="NF045515">
    <property type="entry name" value="Glp_gephyrin"/>
    <property type="match status" value="1"/>
</dbReference>
<dbReference type="PANTHER" id="PTHR10192:SF5">
    <property type="entry name" value="GEPHYRIN"/>
    <property type="match status" value="1"/>
</dbReference>
<dbReference type="AlphaFoldDB" id="A0A9D1DLZ9"/>
<dbReference type="SUPFAM" id="SSF63882">
    <property type="entry name" value="MoeA N-terminal region -like"/>
    <property type="match status" value="1"/>
</dbReference>
<evidence type="ECO:0000256" key="7">
    <source>
        <dbReference type="ARBA" id="ARBA00022505"/>
    </source>
</evidence>